<feature type="compositionally biased region" description="Acidic residues" evidence="1">
    <location>
        <begin position="383"/>
        <end position="396"/>
    </location>
</feature>
<feature type="compositionally biased region" description="Basic residues" evidence="1">
    <location>
        <begin position="75"/>
        <end position="104"/>
    </location>
</feature>
<feature type="region of interest" description="Disordered" evidence="1">
    <location>
        <begin position="23"/>
        <end position="184"/>
    </location>
</feature>
<evidence type="ECO:0000313" key="4">
    <source>
        <dbReference type="Proteomes" id="UP000283509"/>
    </source>
</evidence>
<feature type="compositionally biased region" description="Acidic residues" evidence="1">
    <location>
        <begin position="305"/>
        <end position="315"/>
    </location>
</feature>
<feature type="compositionally biased region" description="Basic and acidic residues" evidence="1">
    <location>
        <begin position="166"/>
        <end position="178"/>
    </location>
</feature>
<evidence type="ECO:0000313" key="3">
    <source>
        <dbReference type="EMBL" id="ROT62119.1"/>
    </source>
</evidence>
<feature type="signal peptide" evidence="2">
    <location>
        <begin position="1"/>
        <end position="17"/>
    </location>
</feature>
<keyword evidence="2" id="KW-0732">Signal</keyword>
<proteinExistence type="predicted"/>
<feature type="compositionally biased region" description="Basic residues" evidence="1">
    <location>
        <begin position="154"/>
        <end position="163"/>
    </location>
</feature>
<feature type="compositionally biased region" description="Acidic residues" evidence="1">
    <location>
        <begin position="405"/>
        <end position="421"/>
    </location>
</feature>
<feature type="compositionally biased region" description="Polar residues" evidence="1">
    <location>
        <begin position="65"/>
        <end position="74"/>
    </location>
</feature>
<feature type="compositionally biased region" description="Basic residues" evidence="1">
    <location>
        <begin position="119"/>
        <end position="134"/>
    </location>
</feature>
<feature type="region of interest" description="Disordered" evidence="1">
    <location>
        <begin position="369"/>
        <end position="447"/>
    </location>
</feature>
<dbReference type="AlphaFoldDB" id="A0A423SD32"/>
<feature type="region of interest" description="Disordered" evidence="1">
    <location>
        <begin position="216"/>
        <end position="324"/>
    </location>
</feature>
<dbReference type="OrthoDB" id="6380318at2759"/>
<sequence>MNSAAVLLLSLLAVVRCESWKPEDLEPKTELQPRLGEGDEFGIDEQVDNRSPARSKASLKKVFSQRKNLPQRKTFSQRKKFASRSRFSPRKNISPKRPSRRRSGRAVNPETSRRLYDRSRRRFRFGRQRSSPRKPRYDSSEEESGKPSLWSHLLFRRRGKRQSRTGGERDSNTERVAETEDLGNTQAGRLKRSLRIPEVSLDKRGFWSAITSLFRPKNQSRDQGRKSSKITGTPKRRNKDNKEDLDYGGSQYDNSQYDSAHYDNSQYDNDQYDQYDDEGLHEVSKRAIDEEQAGRPMGQFSGEENSGEDESDEQNGDTYLKAAKTYEDTGRRGWTALKAGEDQWPQPGFARNTRFLGKLFQKFGSLFYSGDSKQTSKEVSQESSEESSEEDNSEETSLEKKLPMEDPEVQGDIDSGYEEDYQGNNHRTLKTTDYQEPAEQPQDYQEP</sequence>
<evidence type="ECO:0000256" key="1">
    <source>
        <dbReference type="SAM" id="MobiDB-lite"/>
    </source>
</evidence>
<evidence type="ECO:0000256" key="2">
    <source>
        <dbReference type="SAM" id="SignalP"/>
    </source>
</evidence>
<protein>
    <submittedName>
        <fullName evidence="3">Uncharacterized protein</fullName>
    </submittedName>
</protein>
<feature type="compositionally biased region" description="Polar residues" evidence="1">
    <location>
        <begin position="422"/>
        <end position="434"/>
    </location>
</feature>
<dbReference type="Proteomes" id="UP000283509">
    <property type="component" value="Unassembled WGS sequence"/>
</dbReference>
<dbReference type="EMBL" id="QCYY01003823">
    <property type="protein sequence ID" value="ROT62119.1"/>
    <property type="molecule type" value="Genomic_DNA"/>
</dbReference>
<feature type="compositionally biased region" description="Basic and acidic residues" evidence="1">
    <location>
        <begin position="135"/>
        <end position="145"/>
    </location>
</feature>
<keyword evidence="4" id="KW-1185">Reference proteome</keyword>
<name>A0A423SD32_PENVA</name>
<organism evidence="3 4">
    <name type="scientific">Penaeus vannamei</name>
    <name type="common">Whiteleg shrimp</name>
    <name type="synonym">Litopenaeus vannamei</name>
    <dbReference type="NCBI Taxonomy" id="6689"/>
    <lineage>
        <taxon>Eukaryota</taxon>
        <taxon>Metazoa</taxon>
        <taxon>Ecdysozoa</taxon>
        <taxon>Arthropoda</taxon>
        <taxon>Crustacea</taxon>
        <taxon>Multicrustacea</taxon>
        <taxon>Malacostraca</taxon>
        <taxon>Eumalacostraca</taxon>
        <taxon>Eucarida</taxon>
        <taxon>Decapoda</taxon>
        <taxon>Dendrobranchiata</taxon>
        <taxon>Penaeoidea</taxon>
        <taxon>Penaeidae</taxon>
        <taxon>Penaeus</taxon>
    </lineage>
</organism>
<gene>
    <name evidence="3" type="ORF">C7M84_020054</name>
</gene>
<reference evidence="3 4" key="1">
    <citation type="submission" date="2018-04" db="EMBL/GenBank/DDBJ databases">
        <authorList>
            <person name="Zhang X."/>
            <person name="Yuan J."/>
            <person name="Li F."/>
            <person name="Xiang J."/>
        </authorList>
    </citation>
    <scope>NUCLEOTIDE SEQUENCE [LARGE SCALE GENOMIC DNA]</scope>
    <source>
        <tissue evidence="3">Muscle</tissue>
    </source>
</reference>
<feature type="chain" id="PRO_5019076822" evidence="2">
    <location>
        <begin position="18"/>
        <end position="447"/>
    </location>
</feature>
<feature type="compositionally biased region" description="Basic and acidic residues" evidence="1">
    <location>
        <begin position="278"/>
        <end position="293"/>
    </location>
</feature>
<reference evidence="3 4" key="2">
    <citation type="submission" date="2019-01" db="EMBL/GenBank/DDBJ databases">
        <title>The decoding of complex shrimp genome reveals the adaptation for benthos swimmer, frequently molting mechanism and breeding impact on genome.</title>
        <authorList>
            <person name="Sun Y."/>
            <person name="Gao Y."/>
            <person name="Yu Y."/>
        </authorList>
    </citation>
    <scope>NUCLEOTIDE SEQUENCE [LARGE SCALE GENOMIC DNA]</scope>
    <source>
        <tissue evidence="3">Muscle</tissue>
    </source>
</reference>
<comment type="caution">
    <text evidence="3">The sequence shown here is derived from an EMBL/GenBank/DDBJ whole genome shotgun (WGS) entry which is preliminary data.</text>
</comment>
<accession>A0A423SD32</accession>